<evidence type="ECO:0000313" key="4">
    <source>
        <dbReference type="EMBL" id="EQD44913.1"/>
    </source>
</evidence>
<dbReference type="PRINTS" id="PR00793">
    <property type="entry name" value="PROAMNOPTASE"/>
</dbReference>
<dbReference type="GO" id="GO:0008233">
    <property type="term" value="F:peptidase activity"/>
    <property type="evidence" value="ECO:0007669"/>
    <property type="project" value="InterPro"/>
</dbReference>
<reference evidence="4" key="2">
    <citation type="journal article" date="2014" name="ISME J.">
        <title>Microbial stratification in low pH oxic and suboxic macroscopic growths along an acid mine drainage.</title>
        <authorList>
            <person name="Mendez-Garcia C."/>
            <person name="Mesa V."/>
            <person name="Sprenger R.R."/>
            <person name="Richter M."/>
            <person name="Diez M.S."/>
            <person name="Solano J."/>
            <person name="Bargiela R."/>
            <person name="Golyshina O.V."/>
            <person name="Manteca A."/>
            <person name="Ramos J.L."/>
            <person name="Gallego J.R."/>
            <person name="Llorente I."/>
            <person name="Martins Dos Santos V.A."/>
            <person name="Jensen O.N."/>
            <person name="Pelaez A.I."/>
            <person name="Sanchez J."/>
            <person name="Ferrer M."/>
        </authorList>
    </citation>
    <scope>NUCLEOTIDE SEQUENCE</scope>
</reference>
<keyword evidence="2" id="KW-0378">Hydrolase</keyword>
<reference evidence="4" key="1">
    <citation type="submission" date="2013-08" db="EMBL/GenBank/DDBJ databases">
        <authorList>
            <person name="Mendez C."/>
            <person name="Richter M."/>
            <person name="Ferrer M."/>
            <person name="Sanchez J."/>
        </authorList>
    </citation>
    <scope>NUCLEOTIDE SEQUENCE</scope>
</reference>
<protein>
    <submittedName>
        <fullName evidence="4">Proline-specific peptidase</fullName>
    </submittedName>
</protein>
<dbReference type="GO" id="GO:0006508">
    <property type="term" value="P:proteolysis"/>
    <property type="evidence" value="ECO:0007669"/>
    <property type="project" value="InterPro"/>
</dbReference>
<organism evidence="4">
    <name type="scientific">mine drainage metagenome</name>
    <dbReference type="NCBI Taxonomy" id="410659"/>
    <lineage>
        <taxon>unclassified sequences</taxon>
        <taxon>metagenomes</taxon>
        <taxon>ecological metagenomes</taxon>
    </lineage>
</organism>
<feature type="domain" description="AB hydrolase-1" evidence="3">
    <location>
        <begin position="33"/>
        <end position="164"/>
    </location>
</feature>
<dbReference type="PANTHER" id="PTHR43798:SF33">
    <property type="entry name" value="HYDROLASE, PUTATIVE (AFU_ORTHOLOGUE AFUA_2G14860)-RELATED"/>
    <property type="match status" value="1"/>
</dbReference>
<evidence type="ECO:0000256" key="2">
    <source>
        <dbReference type="ARBA" id="ARBA00022801"/>
    </source>
</evidence>
<dbReference type="Pfam" id="PF00561">
    <property type="entry name" value="Abhydrolase_1"/>
    <property type="match status" value="1"/>
</dbReference>
<dbReference type="GO" id="GO:0016020">
    <property type="term" value="C:membrane"/>
    <property type="evidence" value="ECO:0007669"/>
    <property type="project" value="TreeGrafter"/>
</dbReference>
<dbReference type="InterPro" id="IPR002410">
    <property type="entry name" value="Peptidase_S33"/>
</dbReference>
<dbReference type="InterPro" id="IPR050266">
    <property type="entry name" value="AB_hydrolase_sf"/>
</dbReference>
<evidence type="ECO:0000259" key="3">
    <source>
        <dbReference type="Pfam" id="PF00561"/>
    </source>
</evidence>
<proteinExistence type="inferred from homology"/>
<dbReference type="SUPFAM" id="SSF53474">
    <property type="entry name" value="alpha/beta-Hydrolases"/>
    <property type="match status" value="1"/>
</dbReference>
<evidence type="ECO:0000256" key="1">
    <source>
        <dbReference type="ARBA" id="ARBA00010088"/>
    </source>
</evidence>
<dbReference type="InterPro" id="IPR000073">
    <property type="entry name" value="AB_hydrolase_1"/>
</dbReference>
<sequence>MAAAPVERREGRVDIHGYDLFWRSVGDGGDRGTVLMVHGGPGMPHDYLAPFEDLASFGYRVVFYDQLGCGRSARARDPAEYSIDRDVADLEALRSALHLGRVDLVGSSYGGLVAIAYALAHPDGLRSLVSVSGLADVPLTVREMHRLVLALPPEMAAAVAEGDATGRYDAPAYRAAVAEFYRRHLCRLDPWPEPVTYTLDHVSLPKYGTMNGPNEFT</sequence>
<name>T0ZJR1_9ZZZZ</name>
<accession>T0ZJR1</accession>
<dbReference type="AlphaFoldDB" id="T0ZJR1"/>
<dbReference type="PANTHER" id="PTHR43798">
    <property type="entry name" value="MONOACYLGLYCEROL LIPASE"/>
    <property type="match status" value="1"/>
</dbReference>
<dbReference type="InterPro" id="IPR005945">
    <property type="entry name" value="Pro_imino_pep"/>
</dbReference>
<dbReference type="Gene3D" id="3.40.50.1820">
    <property type="entry name" value="alpha/beta hydrolase"/>
    <property type="match status" value="1"/>
</dbReference>
<dbReference type="PRINTS" id="PR00111">
    <property type="entry name" value="ABHYDROLASE"/>
</dbReference>
<comment type="caution">
    <text evidence="4">The sequence shown here is derived from an EMBL/GenBank/DDBJ whole genome shotgun (WGS) entry which is preliminary data.</text>
</comment>
<dbReference type="InterPro" id="IPR029058">
    <property type="entry name" value="AB_hydrolase_fold"/>
</dbReference>
<feature type="non-terminal residue" evidence="4">
    <location>
        <position position="217"/>
    </location>
</feature>
<gene>
    <name evidence="4" type="ORF">B1B_13305</name>
</gene>
<comment type="similarity">
    <text evidence="1">Belongs to the peptidase S33 family.</text>
</comment>
<dbReference type="EMBL" id="AUZY01008761">
    <property type="protein sequence ID" value="EQD44913.1"/>
    <property type="molecule type" value="Genomic_DNA"/>
</dbReference>
<dbReference type="NCBIfam" id="TIGR01250">
    <property type="entry name" value="pro_imino_pep_2"/>
    <property type="match status" value="1"/>
</dbReference>